<evidence type="ECO:0000256" key="1">
    <source>
        <dbReference type="SAM" id="MobiDB-lite"/>
    </source>
</evidence>
<feature type="region of interest" description="Disordered" evidence="1">
    <location>
        <begin position="186"/>
        <end position="214"/>
    </location>
</feature>
<organism evidence="2 3">
    <name type="scientific">Amycolatopsis silviterrae</name>
    <dbReference type="NCBI Taxonomy" id="1656914"/>
    <lineage>
        <taxon>Bacteria</taxon>
        <taxon>Bacillati</taxon>
        <taxon>Actinomycetota</taxon>
        <taxon>Actinomycetes</taxon>
        <taxon>Pseudonocardiales</taxon>
        <taxon>Pseudonocardiaceae</taxon>
        <taxon>Amycolatopsis</taxon>
    </lineage>
</organism>
<dbReference type="EMBL" id="JBHUKS010000006">
    <property type="protein sequence ID" value="MFD2467679.1"/>
    <property type="molecule type" value="Genomic_DNA"/>
</dbReference>
<accession>A0ABW5H4B3</accession>
<reference evidence="3" key="1">
    <citation type="journal article" date="2019" name="Int. J. Syst. Evol. Microbiol.">
        <title>The Global Catalogue of Microorganisms (GCM) 10K type strain sequencing project: providing services to taxonomists for standard genome sequencing and annotation.</title>
        <authorList>
            <consortium name="The Broad Institute Genomics Platform"/>
            <consortium name="The Broad Institute Genome Sequencing Center for Infectious Disease"/>
            <person name="Wu L."/>
            <person name="Ma J."/>
        </authorList>
    </citation>
    <scope>NUCLEOTIDE SEQUENCE [LARGE SCALE GENOMIC DNA]</scope>
    <source>
        <strain evidence="3">CGMCC 4.7641</strain>
    </source>
</reference>
<sequence>MSAPAATVTVHHCAVTVVRRGGWSWGPDPRGLVKRALDALPDLLAVEFAEQLAQDGPDVEITAPVTLTVRLGRGSAVAGERPVVLLQPEPVAVVGGVPEPEAVSLSDSFAPDDEPWPEPSFASLLAELAERGELEPLLALLPDESLRRYLHTLSLVAFAEPDPVRGEAARPSTVVSLVAAELARRGRESSPGVRPETSPPAPDAEQATSVRESTVDIRRRETGEVRVWSALPFLLAGPLARVGYLDAIGPALNGLDLADEAPLFAAALAYKVLGTTERGWRRAERDTLAAAAFAGVDVPEEALTGFARRVRPALPVLDGILALSLCRGHDPAAALLVVGAADRLLLVDAQGLFPIAWASTVAGLLPHWRASGSPPVLVRDSPLPPGCLRELAAAGVRFATDVRPVRGDPVTRLPLRSPLWTSGGVDPRLAAELPGHAERLGELVESLVVERRAIPLAADGDLERSVTLAAALGLGTMAWMLWRDRESPDPVLALHRFADLEATVRFERRAVRVRVPLGRRHADLVLAGLLSDVPGVGWLGGRTLTFSGG</sequence>
<evidence type="ECO:0000313" key="3">
    <source>
        <dbReference type="Proteomes" id="UP001597483"/>
    </source>
</evidence>
<name>A0ABW5H4B3_9PSEU</name>
<keyword evidence="3" id="KW-1185">Reference proteome</keyword>
<proteinExistence type="predicted"/>
<dbReference type="RefSeq" id="WP_378302621.1">
    <property type="nucleotide sequence ID" value="NZ_JBHUKS010000006.1"/>
</dbReference>
<dbReference type="Proteomes" id="UP001597483">
    <property type="component" value="Unassembled WGS sequence"/>
</dbReference>
<gene>
    <name evidence="2" type="ORF">ACFSVL_09765</name>
</gene>
<evidence type="ECO:0000313" key="2">
    <source>
        <dbReference type="EMBL" id="MFD2467679.1"/>
    </source>
</evidence>
<comment type="caution">
    <text evidence="2">The sequence shown here is derived from an EMBL/GenBank/DDBJ whole genome shotgun (WGS) entry which is preliminary data.</text>
</comment>
<protein>
    <submittedName>
        <fullName evidence="2">Uncharacterized protein</fullName>
    </submittedName>
</protein>